<comment type="caution">
    <text evidence="2">The sequence shown here is derived from an EMBL/GenBank/DDBJ whole genome shotgun (WGS) entry which is preliminary data.</text>
</comment>
<gene>
    <name evidence="2" type="ORF">BpHYR1_043367</name>
</gene>
<dbReference type="AlphaFoldDB" id="A0A3M7RIC8"/>
<evidence type="ECO:0000313" key="2">
    <source>
        <dbReference type="EMBL" id="RNA23048.1"/>
    </source>
</evidence>
<dbReference type="PANTHER" id="PTHR45703:SF8">
    <property type="entry name" value="DYNEINS HEAVY CHAIN"/>
    <property type="match status" value="1"/>
</dbReference>
<keyword evidence="3" id="KW-1185">Reference proteome</keyword>
<dbReference type="InterPro" id="IPR027417">
    <property type="entry name" value="P-loop_NTPase"/>
</dbReference>
<dbReference type="EC" id="3.6.1.15" evidence="2"/>
<dbReference type="PANTHER" id="PTHR45703">
    <property type="entry name" value="DYNEIN HEAVY CHAIN"/>
    <property type="match status" value="1"/>
</dbReference>
<evidence type="ECO:0000313" key="3">
    <source>
        <dbReference type="Proteomes" id="UP000276133"/>
    </source>
</evidence>
<dbReference type="Gene3D" id="3.40.50.300">
    <property type="entry name" value="P-loop containing nucleotide triphosphate hydrolases"/>
    <property type="match status" value="1"/>
</dbReference>
<feature type="non-terminal residue" evidence="2">
    <location>
        <position position="388"/>
    </location>
</feature>
<dbReference type="GO" id="GO:0008569">
    <property type="term" value="F:minus-end-directed microtubule motor activity"/>
    <property type="evidence" value="ECO:0007669"/>
    <property type="project" value="InterPro"/>
</dbReference>
<dbReference type="Proteomes" id="UP000276133">
    <property type="component" value="Unassembled WGS sequence"/>
</dbReference>
<reference evidence="2 3" key="1">
    <citation type="journal article" date="2018" name="Sci. Rep.">
        <title>Genomic signatures of local adaptation to the degree of environmental predictability in rotifers.</title>
        <authorList>
            <person name="Franch-Gras L."/>
            <person name="Hahn C."/>
            <person name="Garcia-Roger E.M."/>
            <person name="Carmona M.J."/>
            <person name="Serra M."/>
            <person name="Gomez A."/>
        </authorList>
    </citation>
    <scope>NUCLEOTIDE SEQUENCE [LARGE SCALE GENOMIC DNA]</scope>
    <source>
        <strain evidence="2">HYR1</strain>
    </source>
</reference>
<dbReference type="OrthoDB" id="10489338at2759"/>
<dbReference type="GO" id="GO:0051959">
    <property type="term" value="F:dynein light intermediate chain binding"/>
    <property type="evidence" value="ECO:0007669"/>
    <property type="project" value="InterPro"/>
</dbReference>
<evidence type="ECO:0000259" key="1">
    <source>
        <dbReference type="Pfam" id="PF03028"/>
    </source>
</evidence>
<dbReference type="EMBL" id="REGN01003356">
    <property type="protein sequence ID" value="RNA23048.1"/>
    <property type="molecule type" value="Genomic_DNA"/>
</dbReference>
<proteinExistence type="predicted"/>
<dbReference type="Pfam" id="PF03028">
    <property type="entry name" value="Dynein_heavy"/>
    <property type="match status" value="1"/>
</dbReference>
<name>A0A3M7RIC8_BRAPC</name>
<dbReference type="InterPro" id="IPR026983">
    <property type="entry name" value="DHC"/>
</dbReference>
<dbReference type="GO" id="GO:0017111">
    <property type="term" value="F:ribonucleoside triphosphate phosphatase activity"/>
    <property type="evidence" value="ECO:0007669"/>
    <property type="project" value="UniProtKB-EC"/>
</dbReference>
<feature type="domain" description="Dynein heavy chain region D6 P-loop" evidence="1">
    <location>
        <begin position="144"/>
        <end position="224"/>
    </location>
</feature>
<dbReference type="STRING" id="10195.A0A3M7RIC8"/>
<dbReference type="GO" id="GO:0045505">
    <property type="term" value="F:dynein intermediate chain binding"/>
    <property type="evidence" value="ECO:0007669"/>
    <property type="project" value="InterPro"/>
</dbReference>
<keyword evidence="2" id="KW-0378">Hydrolase</keyword>
<protein>
    <submittedName>
        <fullName evidence="2">Dynein heavy chain domain-containing 1</fullName>
        <ecNumber evidence="2">3.6.1.15</ecNumber>
    </submittedName>
</protein>
<dbReference type="InterPro" id="IPR004273">
    <property type="entry name" value="Dynein_heavy_D6_P-loop"/>
</dbReference>
<organism evidence="2 3">
    <name type="scientific">Brachionus plicatilis</name>
    <name type="common">Marine rotifer</name>
    <name type="synonym">Brachionus muelleri</name>
    <dbReference type="NCBI Taxonomy" id="10195"/>
    <lineage>
        <taxon>Eukaryota</taxon>
        <taxon>Metazoa</taxon>
        <taxon>Spiralia</taxon>
        <taxon>Gnathifera</taxon>
        <taxon>Rotifera</taxon>
        <taxon>Eurotatoria</taxon>
        <taxon>Monogononta</taxon>
        <taxon>Pseudotrocha</taxon>
        <taxon>Ploima</taxon>
        <taxon>Brachionidae</taxon>
        <taxon>Brachionus</taxon>
    </lineage>
</organism>
<dbReference type="GO" id="GO:0030286">
    <property type="term" value="C:dynein complex"/>
    <property type="evidence" value="ECO:0007669"/>
    <property type="project" value="InterPro"/>
</dbReference>
<accession>A0A3M7RIC8</accession>
<dbReference type="GO" id="GO:0007018">
    <property type="term" value="P:microtubule-based movement"/>
    <property type="evidence" value="ECO:0007669"/>
    <property type="project" value="InterPro"/>
</dbReference>
<sequence length="388" mass="45546">MVLNEPSAFKKPSNLSLSSWSNLNTLERLNPAAFKNLVKSISLSNHKWNEYFNINNCDITEKDVDLINSCPLEQQLTIVEKMVLWTCYRPEKFCDIVSKFNMYHLGGLMPKTNDLNLKNAYKLSSRSVPILISTPKEHGYFSVTIEIGKLAKEIHEDIRVVILSLDDEENKIKRLGYAIKESIRNGSWVVVENVHLLSEWSRDVLKLLYDIKDSSRSKEEMELWNDYSLNIPETKNERTRNRRIGIHENFRLWLLADMENLYKIPDSLIFDSIKVVSQKQDMEQTYMSCIKNIESIKTMNKSWIEEASTLHSLITHNEFRKLNEWHFQDFFNYVKTLKDLDEMIQDADSDLDNIQFNVLNDLIYTVQLKDHVDILFAKKLIKQIIIDK</sequence>